<dbReference type="EC" id="2.1.2.9" evidence="2 5"/>
<dbReference type="InterPro" id="IPR036477">
    <property type="entry name" value="Formyl_transf_N_sf"/>
</dbReference>
<organism evidence="8 9">
    <name type="scientific">Candidatus Doudnabacteria bacterium RIFCSPHIGHO2_01_FULL_45_18</name>
    <dbReference type="NCBI Taxonomy" id="1817823"/>
    <lineage>
        <taxon>Bacteria</taxon>
        <taxon>Candidatus Doudnaibacteriota</taxon>
    </lineage>
</organism>
<dbReference type="CDD" id="cd08704">
    <property type="entry name" value="Met_tRNA_FMT_C"/>
    <property type="match status" value="1"/>
</dbReference>
<dbReference type="AlphaFoldDB" id="A0A1F5NR90"/>
<evidence type="ECO:0000256" key="1">
    <source>
        <dbReference type="ARBA" id="ARBA00010699"/>
    </source>
</evidence>
<name>A0A1F5NR90_9BACT</name>
<sequence length="304" mass="33275">MKIIFVGTTVFGIPTLEKLKADHQLVLVITQPDMPTGRKRVLTPPPIKVWSHKNNIPLSQPVKILDCQEEITKNNPDLILVAAYGQIIPKAILDIPKFGSINIHGSLLPKYRGASPIQAAILNGDGETGITLILMDEQMDHGPIIAKEVIRLSGDETYPVLYAKLSQLSATFVPKLLSDWFDGKMKPAEQIHAQATFTKLLSRSDAKLDWTQPAKKIDQKIRALNPEPGTWTTLDGKTVKILSCKLLTESKIELPGKIYPHLGQLAVKCLDGSIIVTQIQPEGGSIMTGGDLLNGLKSGSRLFI</sequence>
<dbReference type="GO" id="GO:0005829">
    <property type="term" value="C:cytosol"/>
    <property type="evidence" value="ECO:0007669"/>
    <property type="project" value="TreeGrafter"/>
</dbReference>
<feature type="domain" description="Formyl transferase C-terminal" evidence="7">
    <location>
        <begin position="202"/>
        <end position="296"/>
    </location>
</feature>
<dbReference type="InterPro" id="IPR044135">
    <property type="entry name" value="Met-tRNA-FMT_C"/>
</dbReference>
<evidence type="ECO:0000256" key="2">
    <source>
        <dbReference type="ARBA" id="ARBA00012261"/>
    </source>
</evidence>
<proteinExistence type="inferred from homology"/>
<comment type="catalytic activity">
    <reaction evidence="5">
        <text>L-methionyl-tRNA(fMet) + (6R)-10-formyltetrahydrofolate = N-formyl-L-methionyl-tRNA(fMet) + (6S)-5,6,7,8-tetrahydrofolate + H(+)</text>
        <dbReference type="Rhea" id="RHEA:24380"/>
        <dbReference type="Rhea" id="RHEA-COMP:9952"/>
        <dbReference type="Rhea" id="RHEA-COMP:9953"/>
        <dbReference type="ChEBI" id="CHEBI:15378"/>
        <dbReference type="ChEBI" id="CHEBI:57453"/>
        <dbReference type="ChEBI" id="CHEBI:78530"/>
        <dbReference type="ChEBI" id="CHEBI:78844"/>
        <dbReference type="ChEBI" id="CHEBI:195366"/>
        <dbReference type="EC" id="2.1.2.9"/>
    </reaction>
</comment>
<dbReference type="SUPFAM" id="SSF50486">
    <property type="entry name" value="FMT C-terminal domain-like"/>
    <property type="match status" value="1"/>
</dbReference>
<dbReference type="InterPro" id="IPR005793">
    <property type="entry name" value="Formyl_trans_C"/>
</dbReference>
<accession>A0A1F5NR90</accession>
<dbReference type="InterPro" id="IPR011034">
    <property type="entry name" value="Formyl_transferase-like_C_sf"/>
</dbReference>
<comment type="similarity">
    <text evidence="1 5">Belongs to the Fmt family.</text>
</comment>
<evidence type="ECO:0000259" key="7">
    <source>
        <dbReference type="Pfam" id="PF02911"/>
    </source>
</evidence>
<dbReference type="PROSITE" id="PS00373">
    <property type="entry name" value="GART"/>
    <property type="match status" value="1"/>
</dbReference>
<dbReference type="InterPro" id="IPR001555">
    <property type="entry name" value="GART_AS"/>
</dbReference>
<dbReference type="NCBIfam" id="TIGR00460">
    <property type="entry name" value="fmt"/>
    <property type="match status" value="1"/>
</dbReference>
<dbReference type="InterPro" id="IPR002376">
    <property type="entry name" value="Formyl_transf_N"/>
</dbReference>
<dbReference type="Pfam" id="PF02911">
    <property type="entry name" value="Formyl_trans_C"/>
    <property type="match status" value="1"/>
</dbReference>
<dbReference type="GO" id="GO:0004479">
    <property type="term" value="F:methionyl-tRNA formyltransferase activity"/>
    <property type="evidence" value="ECO:0007669"/>
    <property type="project" value="UniProtKB-UniRule"/>
</dbReference>
<dbReference type="Pfam" id="PF00551">
    <property type="entry name" value="Formyl_trans_N"/>
    <property type="match status" value="1"/>
</dbReference>
<dbReference type="PANTHER" id="PTHR11138:SF5">
    <property type="entry name" value="METHIONYL-TRNA FORMYLTRANSFERASE, MITOCHONDRIAL"/>
    <property type="match status" value="1"/>
</dbReference>
<evidence type="ECO:0000259" key="6">
    <source>
        <dbReference type="Pfam" id="PF00551"/>
    </source>
</evidence>
<keyword evidence="3 5" id="KW-0808">Transferase</keyword>
<keyword evidence="4 5" id="KW-0648">Protein biosynthesis</keyword>
<dbReference type="CDD" id="cd08646">
    <property type="entry name" value="FMT_core_Met-tRNA-FMT_N"/>
    <property type="match status" value="1"/>
</dbReference>
<evidence type="ECO:0000256" key="3">
    <source>
        <dbReference type="ARBA" id="ARBA00022679"/>
    </source>
</evidence>
<dbReference type="InterPro" id="IPR005794">
    <property type="entry name" value="Fmt"/>
</dbReference>
<feature type="binding site" evidence="5">
    <location>
        <begin position="106"/>
        <end position="109"/>
    </location>
    <ligand>
        <name>(6S)-5,6,7,8-tetrahydrofolate</name>
        <dbReference type="ChEBI" id="CHEBI:57453"/>
    </ligand>
</feature>
<evidence type="ECO:0000256" key="5">
    <source>
        <dbReference type="HAMAP-Rule" id="MF_00182"/>
    </source>
</evidence>
<dbReference type="Proteomes" id="UP000176233">
    <property type="component" value="Unassembled WGS sequence"/>
</dbReference>
<reference evidence="8 9" key="1">
    <citation type="journal article" date="2016" name="Nat. Commun.">
        <title>Thousands of microbial genomes shed light on interconnected biogeochemical processes in an aquifer system.</title>
        <authorList>
            <person name="Anantharaman K."/>
            <person name="Brown C.T."/>
            <person name="Hug L.A."/>
            <person name="Sharon I."/>
            <person name="Castelle C.J."/>
            <person name="Probst A.J."/>
            <person name="Thomas B.C."/>
            <person name="Singh A."/>
            <person name="Wilkins M.J."/>
            <person name="Karaoz U."/>
            <person name="Brodie E.L."/>
            <person name="Williams K.H."/>
            <person name="Hubbard S.S."/>
            <person name="Banfield J.F."/>
        </authorList>
    </citation>
    <scope>NUCLEOTIDE SEQUENCE [LARGE SCALE GENOMIC DNA]</scope>
</reference>
<dbReference type="EMBL" id="MFEJ01000019">
    <property type="protein sequence ID" value="OGE80187.1"/>
    <property type="molecule type" value="Genomic_DNA"/>
</dbReference>
<feature type="domain" description="Formyl transferase N-terminal" evidence="6">
    <location>
        <begin position="1"/>
        <end position="174"/>
    </location>
</feature>
<dbReference type="SUPFAM" id="SSF53328">
    <property type="entry name" value="Formyltransferase"/>
    <property type="match status" value="1"/>
</dbReference>
<evidence type="ECO:0000313" key="8">
    <source>
        <dbReference type="EMBL" id="OGE80187.1"/>
    </source>
</evidence>
<evidence type="ECO:0000256" key="4">
    <source>
        <dbReference type="ARBA" id="ARBA00022917"/>
    </source>
</evidence>
<protein>
    <recommendedName>
        <fullName evidence="2 5">Methionyl-tRNA formyltransferase</fullName>
        <ecNumber evidence="2 5">2.1.2.9</ecNumber>
    </recommendedName>
</protein>
<gene>
    <name evidence="5" type="primary">fmt</name>
    <name evidence="8" type="ORF">A2660_02555</name>
</gene>
<evidence type="ECO:0000313" key="9">
    <source>
        <dbReference type="Proteomes" id="UP000176233"/>
    </source>
</evidence>
<dbReference type="Gene3D" id="3.40.50.12230">
    <property type="match status" value="1"/>
</dbReference>
<dbReference type="HAMAP" id="MF_00182">
    <property type="entry name" value="Formyl_trans"/>
    <property type="match status" value="1"/>
</dbReference>
<comment type="function">
    <text evidence="5">Attaches a formyl group to the free amino group of methionyl-tRNA(fMet). The formyl group appears to play a dual role in the initiator identity of N-formylmethionyl-tRNA by promoting its recognition by IF2 and preventing the misappropriation of this tRNA by the elongation apparatus.</text>
</comment>
<dbReference type="InterPro" id="IPR041711">
    <property type="entry name" value="Met-tRNA-FMT_N"/>
</dbReference>
<dbReference type="PANTHER" id="PTHR11138">
    <property type="entry name" value="METHIONYL-TRNA FORMYLTRANSFERASE"/>
    <property type="match status" value="1"/>
</dbReference>
<comment type="caution">
    <text evidence="8">The sequence shown here is derived from an EMBL/GenBank/DDBJ whole genome shotgun (WGS) entry which is preliminary data.</text>
</comment>